<reference evidence="2 3" key="1">
    <citation type="journal article" date="2016" name="Nat. Commun.">
        <title>Thousands of microbial genomes shed light on interconnected biogeochemical processes in an aquifer system.</title>
        <authorList>
            <person name="Anantharaman K."/>
            <person name="Brown C.T."/>
            <person name="Hug L.A."/>
            <person name="Sharon I."/>
            <person name="Castelle C.J."/>
            <person name="Probst A.J."/>
            <person name="Thomas B.C."/>
            <person name="Singh A."/>
            <person name="Wilkins M.J."/>
            <person name="Karaoz U."/>
            <person name="Brodie E.L."/>
            <person name="Williams K.H."/>
            <person name="Hubbard S.S."/>
            <person name="Banfield J.F."/>
        </authorList>
    </citation>
    <scope>NUCLEOTIDE SEQUENCE [LARGE SCALE GENOMIC DNA]</scope>
</reference>
<sequence>MLSITVRSASAGGRPLAAELSGINEVPGSGDPDGNGTARLWLNQGQAEVCYRLEVADVILPATGAHIHAAPVGVAGPIVVPLTPPNASGVSSGCVNADKELVKAIRQHSENYYVNVHTSDFPAGAVRGQLSK</sequence>
<dbReference type="EMBL" id="MFZI01000071">
    <property type="protein sequence ID" value="OGK18429.1"/>
    <property type="molecule type" value="Genomic_DNA"/>
</dbReference>
<feature type="domain" description="CHRD" evidence="1">
    <location>
        <begin position="14"/>
        <end position="132"/>
    </location>
</feature>
<evidence type="ECO:0000259" key="1">
    <source>
        <dbReference type="SMART" id="SM00754"/>
    </source>
</evidence>
<evidence type="ECO:0000313" key="3">
    <source>
        <dbReference type="Proteomes" id="UP000177026"/>
    </source>
</evidence>
<dbReference type="AlphaFoldDB" id="A0A1F7GHN2"/>
<proteinExistence type="predicted"/>
<organism evidence="2 3">
    <name type="scientific">Candidatus Roizmanbacteria bacterium RIFCSPHIGHO2_01_FULL_39_8</name>
    <dbReference type="NCBI Taxonomy" id="1802033"/>
    <lineage>
        <taxon>Bacteria</taxon>
        <taxon>Candidatus Roizmaniibacteriota</taxon>
    </lineage>
</organism>
<dbReference type="InterPro" id="IPR010895">
    <property type="entry name" value="CHRD"/>
</dbReference>
<gene>
    <name evidence="2" type="ORF">A2866_05575</name>
</gene>
<dbReference type="Proteomes" id="UP000177026">
    <property type="component" value="Unassembled WGS sequence"/>
</dbReference>
<accession>A0A1F7GHN2</accession>
<name>A0A1F7GHN2_9BACT</name>
<dbReference type="Pfam" id="PF07452">
    <property type="entry name" value="CHRD"/>
    <property type="match status" value="1"/>
</dbReference>
<comment type="caution">
    <text evidence="2">The sequence shown here is derived from an EMBL/GenBank/DDBJ whole genome shotgun (WGS) entry which is preliminary data.</text>
</comment>
<protein>
    <recommendedName>
        <fullName evidence="1">CHRD domain-containing protein</fullName>
    </recommendedName>
</protein>
<dbReference type="SMART" id="SM00754">
    <property type="entry name" value="CHRD"/>
    <property type="match status" value="1"/>
</dbReference>
<evidence type="ECO:0000313" key="2">
    <source>
        <dbReference type="EMBL" id="OGK18429.1"/>
    </source>
</evidence>